<keyword evidence="2" id="KW-0732">Signal</keyword>
<evidence type="ECO:0000256" key="1">
    <source>
        <dbReference type="SAM" id="MobiDB-lite"/>
    </source>
</evidence>
<evidence type="ECO:0000259" key="3">
    <source>
        <dbReference type="Pfam" id="PF12499"/>
    </source>
</evidence>
<feature type="domain" description="Pherophorin" evidence="3">
    <location>
        <begin position="1232"/>
        <end position="1395"/>
    </location>
</feature>
<reference evidence="4" key="1">
    <citation type="journal article" date="2020" name="bioRxiv">
        <title>Comparative genomics of Chlamydomonas.</title>
        <authorList>
            <person name="Craig R.J."/>
            <person name="Hasan A.R."/>
            <person name="Ness R.W."/>
            <person name="Keightley P.D."/>
        </authorList>
    </citation>
    <scope>NUCLEOTIDE SEQUENCE</scope>
    <source>
        <strain evidence="4">CCAP 11/173</strain>
    </source>
</reference>
<sequence>MRLDSFKGGPALLMLAALVLAHVTPACRAVGLPPSPEPPPLCDCPDAFFTELHYKDGGGGNYIGRMELVIPKFARGPDLFSRLSITLYTVMCSGGACLAAATLTVPVVSVDYAHIVPFKGGEWEISAIDFGIVNAQLDPNAGAAVLWETATGRIADAIAWGFGPQTVLSATISYISLPNPQGSGPDAFFNELHYTDGGGGNNIGRMELVIPKFARGPDLFSRLSITLYTVVCSGGACTAATSQTRLVSAVAYTHVDIVPFGGAWEFAAMDFGLDSLGQDAGAAVLWETATGRVADAIAWGANSQLQALAPKQLSLPNPTRAGPDAFFTELHYKDGGGGNYIGRMELVIPKFARGPDLFSRLSITLYTVMCSGGACLAAATLTVPVVSVDYAHIVPFNGEWEISAIDFGIVNAQLDPNAGAAVLWETATGRIADAIAWGFGPQTVLSKTISLPNPQGSGPSVSASVITSVPQPFESFATSSAQSTQRYGYGYSSRPDAFFTELHYTDGGGGNNIGRMELVIPKFARGPDLFSRLSITLYTVVCSGGACTAATSQTRLVSAVAYTHVDIVPFGGAWEFAAMDFGLDSLGQDAGAAVLWETATGRVADAIAWGANSQLQALAPKQLSLPNPTRAGPSVTASIIPVYEDGSTPVYMSTQRFGSGYSSRVGPWSWVIGFATFGELDGIEFGQSSCCNSPPPSPAPPSPAPPSPAPPSPLPPSPGPPSPPPPSPPPPSPQPPSPPPPSPPPPPPPSPGDTCTICVRLTMQPPVTPGQPPKLEFNPAICESTGAVIASDLNSIAASSGSRVVTTFAFRSWGPGNATASPREDPYIAVCGVVFSDADGGAMQMALTAQLPAWVGDLAANLLSGSSGGGGGAGTSGHRRRRQLLLLSSLAGDAVRSSSSSSGGSLRSSSGSSIDGSGGSRSLLQIQQPGVGEGEAGAPAVCTAGGLAGYSFAVQLTGSPELTEGGRVVETCVTGRYTLKCPFPLPSPPSPEPPSPPPPGPPPPSPPLPSPPPPPPVCQPDSCSQQGYSTSLSDPLPGSGGCGTQVITAPGERPDAAAGGGNVTAPWAASATYVQWVRWREGDSDPQEVLFSVQGGPGTCAPPGAAPTAISIRGMPATCGAPRLLDNGTVAGCADNDGTATDQCLWTITVPRPGSAQWACSSCVPGPAPASSPSPPRPRPPATVGKRGPPLPPFPSTPSPTATPDPSPTPSAKSPPPPPRRAVPSQVLHTGFPYCACKRRNLKGSPFRFVYDNSTALPPLPAAGASGGAAGGARAVHCFHVALESCDPSSFCCPAARMDLLKLELAVAPSCQKAVKLALVNGKSADWSFVSDKFQGSNVMTWKLPDLSLTQQQVAAAGGVRVCITLAAPCASIQEFCGGNTCRHAFFNSDQQCCPTGDTSLVKKLF</sequence>
<evidence type="ECO:0000313" key="5">
    <source>
        <dbReference type="Proteomes" id="UP000613740"/>
    </source>
</evidence>
<feature type="compositionally biased region" description="Pro residues" evidence="1">
    <location>
        <begin position="693"/>
        <end position="751"/>
    </location>
</feature>
<gene>
    <name evidence="4" type="ORF">HYH02_003211</name>
</gene>
<accession>A0A836BAI4</accession>
<dbReference type="EMBL" id="JAEHOD010000006">
    <property type="protein sequence ID" value="KAG2452180.1"/>
    <property type="molecule type" value="Genomic_DNA"/>
</dbReference>
<dbReference type="PANTHER" id="PTHR24216">
    <property type="entry name" value="PAXILLIN-RELATED"/>
    <property type="match status" value="1"/>
</dbReference>
<feature type="signal peptide" evidence="2">
    <location>
        <begin position="1"/>
        <end position="29"/>
    </location>
</feature>
<feature type="compositionally biased region" description="Pro residues" evidence="1">
    <location>
        <begin position="1189"/>
        <end position="1221"/>
    </location>
</feature>
<dbReference type="Pfam" id="PF12499">
    <property type="entry name" value="DUF3707"/>
    <property type="match status" value="1"/>
</dbReference>
<feature type="compositionally biased region" description="Pro residues" evidence="1">
    <location>
        <begin position="984"/>
        <end position="1018"/>
    </location>
</feature>
<feature type="region of interest" description="Disordered" evidence="1">
    <location>
        <begin position="686"/>
        <end position="755"/>
    </location>
</feature>
<feature type="compositionally biased region" description="Polar residues" evidence="1">
    <location>
        <begin position="1021"/>
        <end position="1033"/>
    </location>
</feature>
<dbReference type="InterPro" id="IPR024616">
    <property type="entry name" value="Pherophorin"/>
</dbReference>
<keyword evidence="5" id="KW-1185">Reference proteome</keyword>
<feature type="region of interest" description="Disordered" evidence="1">
    <location>
        <begin position="1159"/>
        <end position="1224"/>
    </location>
</feature>
<evidence type="ECO:0000313" key="4">
    <source>
        <dbReference type="EMBL" id="KAG2452180.1"/>
    </source>
</evidence>
<proteinExistence type="predicted"/>
<feature type="compositionally biased region" description="Pro residues" evidence="1">
    <location>
        <begin position="1166"/>
        <end position="1181"/>
    </location>
</feature>
<feature type="region of interest" description="Disordered" evidence="1">
    <location>
        <begin position="984"/>
        <end position="1063"/>
    </location>
</feature>
<protein>
    <recommendedName>
        <fullName evidence="3">Pherophorin domain-containing protein</fullName>
    </recommendedName>
</protein>
<organism evidence="4 5">
    <name type="scientific">Chlamydomonas schloesseri</name>
    <dbReference type="NCBI Taxonomy" id="2026947"/>
    <lineage>
        <taxon>Eukaryota</taxon>
        <taxon>Viridiplantae</taxon>
        <taxon>Chlorophyta</taxon>
        <taxon>core chlorophytes</taxon>
        <taxon>Chlorophyceae</taxon>
        <taxon>CS clade</taxon>
        <taxon>Chlamydomonadales</taxon>
        <taxon>Chlamydomonadaceae</taxon>
        <taxon>Chlamydomonas</taxon>
    </lineage>
</organism>
<feature type="region of interest" description="Disordered" evidence="1">
    <location>
        <begin position="894"/>
        <end position="924"/>
    </location>
</feature>
<dbReference type="PANTHER" id="PTHR24216:SF65">
    <property type="entry name" value="PAXILLIN-LIKE PROTEIN 1"/>
    <property type="match status" value="1"/>
</dbReference>
<comment type="caution">
    <text evidence="4">The sequence shown here is derived from an EMBL/GenBank/DDBJ whole genome shotgun (WGS) entry which is preliminary data.</text>
</comment>
<evidence type="ECO:0000256" key="2">
    <source>
        <dbReference type="SAM" id="SignalP"/>
    </source>
</evidence>
<dbReference type="Proteomes" id="UP000613740">
    <property type="component" value="Unassembled WGS sequence"/>
</dbReference>
<dbReference type="OrthoDB" id="539665at2759"/>
<feature type="chain" id="PRO_5033054661" description="Pherophorin domain-containing protein" evidence="2">
    <location>
        <begin position="30"/>
        <end position="1406"/>
    </location>
</feature>
<name>A0A836BAI4_9CHLO</name>